<proteinExistence type="predicted"/>
<sequence>MGMGNGNGEWGMGNGEWGMGNGEWGMGNGEWGMGNGEWGMGNGEILPIPIPGFYRKRRCRPMAMITTAAPR</sequence>
<reference evidence="2" key="1">
    <citation type="submission" date="2016-11" db="EMBL/GenBank/DDBJ databases">
        <authorList>
            <person name="Sisinthy S."/>
            <person name="Ara S."/>
            <person name="Gundlapally S.R."/>
        </authorList>
    </citation>
    <scope>NUCLEOTIDE SEQUENCE [LARGE SCALE GENOMIC DNA]</scope>
    <source>
        <strain evidence="2">V1-41</strain>
    </source>
</reference>
<organism evidence="1 2">
    <name type="scientific">Oceanisphaera arctica</name>
    <dbReference type="NCBI Taxonomy" id="641510"/>
    <lineage>
        <taxon>Bacteria</taxon>
        <taxon>Pseudomonadati</taxon>
        <taxon>Pseudomonadota</taxon>
        <taxon>Gammaproteobacteria</taxon>
        <taxon>Aeromonadales</taxon>
        <taxon>Aeromonadaceae</taxon>
        <taxon>Oceanisphaera</taxon>
    </lineage>
</organism>
<dbReference type="Proteomes" id="UP000242231">
    <property type="component" value="Unassembled WGS sequence"/>
</dbReference>
<dbReference type="EMBL" id="MPZM01000007">
    <property type="protein sequence ID" value="PPL17361.1"/>
    <property type="molecule type" value="Genomic_DNA"/>
</dbReference>
<accession>A0A2P5TP20</accession>
<evidence type="ECO:0000313" key="2">
    <source>
        <dbReference type="Proteomes" id="UP000242231"/>
    </source>
</evidence>
<evidence type="ECO:0000313" key="1">
    <source>
        <dbReference type="EMBL" id="PPL17361.1"/>
    </source>
</evidence>
<name>A0A2P5TP20_9GAMM</name>
<keyword evidence="2" id="KW-1185">Reference proteome</keyword>
<dbReference type="AlphaFoldDB" id="A0A2P5TP20"/>
<comment type="caution">
    <text evidence="1">The sequence shown here is derived from an EMBL/GenBank/DDBJ whole genome shotgun (WGS) entry which is preliminary data.</text>
</comment>
<gene>
    <name evidence="1" type="ORF">UN63_04825</name>
</gene>
<protein>
    <submittedName>
        <fullName evidence="1">Uncharacterized protein</fullName>
    </submittedName>
</protein>